<dbReference type="HOGENOM" id="CLU_2112310_0_0_1"/>
<keyword evidence="3" id="KW-1185">Reference proteome</keyword>
<dbReference type="Gramene" id="Bra033793.1">
    <property type="protein sequence ID" value="Bra033793.1-P"/>
    <property type="gene ID" value="Bra033793"/>
</dbReference>
<dbReference type="AlphaFoldDB" id="M4EYA1"/>
<evidence type="ECO:0000313" key="2">
    <source>
        <dbReference type="EnsemblPlants" id="Bra033793.1-P"/>
    </source>
</evidence>
<sequence>MNFRGDISDDLFRRWCPRGTIQSNAKKISMRTDDLTNREETPATEDATMMEMMKSIMDLLSQQEETNKATNGRLAVITVVITPPAGDVSGPVVIKSQLFQTENSTVGGRMHITNL</sequence>
<organism evidence="2 3">
    <name type="scientific">Brassica campestris</name>
    <name type="common">Field mustard</name>
    <dbReference type="NCBI Taxonomy" id="3711"/>
    <lineage>
        <taxon>Eukaryota</taxon>
        <taxon>Viridiplantae</taxon>
        <taxon>Streptophyta</taxon>
        <taxon>Embryophyta</taxon>
        <taxon>Tracheophyta</taxon>
        <taxon>Spermatophyta</taxon>
        <taxon>Magnoliopsida</taxon>
        <taxon>eudicotyledons</taxon>
        <taxon>Gunneridae</taxon>
        <taxon>Pentapetalae</taxon>
        <taxon>rosids</taxon>
        <taxon>malvids</taxon>
        <taxon>Brassicales</taxon>
        <taxon>Brassicaceae</taxon>
        <taxon>Brassiceae</taxon>
        <taxon>Brassica</taxon>
    </lineage>
</organism>
<dbReference type="Proteomes" id="UP000011750">
    <property type="component" value="Chromosome A01"/>
</dbReference>
<reference evidence="2 3" key="2">
    <citation type="journal article" date="2018" name="Hortic Res">
        <title>Improved Brassica rapa reference genome by single-molecule sequencing and chromosome conformation capture technologies.</title>
        <authorList>
            <person name="Zhang L."/>
            <person name="Cai X."/>
            <person name="Wu J."/>
            <person name="Liu M."/>
            <person name="Grob S."/>
            <person name="Cheng F."/>
            <person name="Liang J."/>
            <person name="Cai C."/>
            <person name="Liu Z."/>
            <person name="Liu B."/>
            <person name="Wang F."/>
            <person name="Li S."/>
            <person name="Liu F."/>
            <person name="Li X."/>
            <person name="Cheng L."/>
            <person name="Yang W."/>
            <person name="Li M.H."/>
            <person name="Grossniklaus U."/>
            <person name="Zheng H."/>
            <person name="Wang X."/>
        </authorList>
    </citation>
    <scope>NUCLEOTIDE SEQUENCE [LARGE SCALE GENOMIC DNA]</scope>
    <source>
        <strain evidence="2 3">cv. Chiifu-401-42</strain>
    </source>
</reference>
<dbReference type="OMA" id="TEDATMM"/>
<proteinExistence type="predicted"/>
<dbReference type="InParanoid" id="M4EYA1"/>
<reference evidence="2 3" key="1">
    <citation type="journal article" date="2011" name="Nat. Genet.">
        <title>The genome of the mesopolyploid crop species Brassica rapa.</title>
        <authorList>
            <consortium name="Brassica rapa Genome Sequencing Project Consortium"/>
            <person name="Wang X."/>
            <person name="Wang H."/>
            <person name="Wang J."/>
            <person name="Sun R."/>
            <person name="Wu J."/>
            <person name="Liu S."/>
            <person name="Bai Y."/>
            <person name="Mun J.H."/>
            <person name="Bancroft I."/>
            <person name="Cheng F."/>
            <person name="Huang S."/>
            <person name="Li X."/>
            <person name="Hua W."/>
            <person name="Wang J."/>
            <person name="Wang X."/>
            <person name="Freeling M."/>
            <person name="Pires J.C."/>
            <person name="Paterson A.H."/>
            <person name="Chalhoub B."/>
            <person name="Wang B."/>
            <person name="Hayward A."/>
            <person name="Sharpe A.G."/>
            <person name="Park B.S."/>
            <person name="Weisshaar B."/>
            <person name="Liu B."/>
            <person name="Li B."/>
            <person name="Liu B."/>
            <person name="Tong C."/>
            <person name="Song C."/>
            <person name="Duran C."/>
            <person name="Peng C."/>
            <person name="Geng C."/>
            <person name="Koh C."/>
            <person name="Lin C."/>
            <person name="Edwards D."/>
            <person name="Mu D."/>
            <person name="Shen D."/>
            <person name="Soumpourou E."/>
            <person name="Li F."/>
            <person name="Fraser F."/>
            <person name="Conant G."/>
            <person name="Lassalle G."/>
            <person name="King G.J."/>
            <person name="Bonnema G."/>
            <person name="Tang H."/>
            <person name="Wang H."/>
            <person name="Belcram H."/>
            <person name="Zhou H."/>
            <person name="Hirakawa H."/>
            <person name="Abe H."/>
            <person name="Guo H."/>
            <person name="Wang H."/>
            <person name="Jin H."/>
            <person name="Parkin I.A."/>
            <person name="Batley J."/>
            <person name="Kim J.S."/>
            <person name="Just J."/>
            <person name="Li J."/>
            <person name="Xu J."/>
            <person name="Deng J."/>
            <person name="Kim J.A."/>
            <person name="Li J."/>
            <person name="Yu J."/>
            <person name="Meng J."/>
            <person name="Wang J."/>
            <person name="Min J."/>
            <person name="Poulain J."/>
            <person name="Wang J."/>
            <person name="Hatakeyama K."/>
            <person name="Wu K."/>
            <person name="Wang L."/>
            <person name="Fang L."/>
            <person name="Trick M."/>
            <person name="Links M.G."/>
            <person name="Zhao M."/>
            <person name="Jin M."/>
            <person name="Ramchiary N."/>
            <person name="Drou N."/>
            <person name="Berkman P.J."/>
            <person name="Cai Q."/>
            <person name="Huang Q."/>
            <person name="Li R."/>
            <person name="Tabata S."/>
            <person name="Cheng S."/>
            <person name="Zhang S."/>
            <person name="Zhang S."/>
            <person name="Huang S."/>
            <person name="Sato S."/>
            <person name="Sun S."/>
            <person name="Kwon S.J."/>
            <person name="Choi S.R."/>
            <person name="Lee T.H."/>
            <person name="Fan W."/>
            <person name="Zhao X."/>
            <person name="Tan X."/>
            <person name="Xu X."/>
            <person name="Wang Y."/>
            <person name="Qiu Y."/>
            <person name="Yin Y."/>
            <person name="Li Y."/>
            <person name="Du Y."/>
            <person name="Liao Y."/>
            <person name="Lim Y."/>
            <person name="Narusaka Y."/>
            <person name="Wang Y."/>
            <person name="Wang Z."/>
            <person name="Li Z."/>
            <person name="Wang Z."/>
            <person name="Xiong Z."/>
            <person name="Zhang Z."/>
        </authorList>
    </citation>
    <scope>NUCLEOTIDE SEQUENCE [LARGE SCALE GENOMIC DNA]</scope>
    <source>
        <strain evidence="2 3">cv. Chiifu-401-42</strain>
    </source>
</reference>
<feature type="compositionally biased region" description="Basic and acidic residues" evidence="1">
    <location>
        <begin position="30"/>
        <end position="41"/>
    </location>
</feature>
<reference evidence="2" key="3">
    <citation type="submission" date="2023-03" db="UniProtKB">
        <authorList>
            <consortium name="EnsemblPlants"/>
        </authorList>
    </citation>
    <scope>IDENTIFICATION</scope>
    <source>
        <strain evidence="2">cv. Chiifu-401-42</strain>
    </source>
</reference>
<dbReference type="EnsemblPlants" id="Bra033793.1">
    <property type="protein sequence ID" value="Bra033793.1-P"/>
    <property type="gene ID" value="Bra033793"/>
</dbReference>
<accession>M4EYA1</accession>
<evidence type="ECO:0000256" key="1">
    <source>
        <dbReference type="SAM" id="MobiDB-lite"/>
    </source>
</evidence>
<evidence type="ECO:0000313" key="3">
    <source>
        <dbReference type="Proteomes" id="UP000011750"/>
    </source>
</evidence>
<feature type="region of interest" description="Disordered" evidence="1">
    <location>
        <begin position="26"/>
        <end position="47"/>
    </location>
</feature>
<protein>
    <submittedName>
        <fullName evidence="2">Uncharacterized protein</fullName>
    </submittedName>
</protein>
<name>M4EYA1_BRACM</name>